<accession>A0AAU8J2A2</accession>
<dbReference type="KEGG" id="stac:ABII15_35355"/>
<dbReference type="RefSeq" id="WP_353946361.1">
    <property type="nucleotide sequence ID" value="NZ_CP159534.1"/>
</dbReference>
<dbReference type="SUPFAM" id="SSF50475">
    <property type="entry name" value="FMN-binding split barrel"/>
    <property type="match status" value="1"/>
</dbReference>
<dbReference type="Gene3D" id="1.10.260.40">
    <property type="entry name" value="lambda repressor-like DNA-binding domains"/>
    <property type="match status" value="1"/>
</dbReference>
<proteinExistence type="predicted"/>
<dbReference type="Pfam" id="PF13560">
    <property type="entry name" value="HTH_31"/>
    <property type="match status" value="1"/>
</dbReference>
<sequence length="227" mass="24194">MPEAPEPTEAAAVQHSDFGRRVAARRRELGLTAQDLADRTGASEAYVRYVEEQAAHPASGFALRLAAALDTDVDTLLGGTYTRPPGTADAARTPEFLELSEQECRALLSSHGVGRVAVQLPHGPVVLPVNYTMTSDGSVAFRTRPGSSLSGASGQEVAFEVDRVDDALSEGWSVLVVGVACAVTDPDTATALAEQAHSEPWAGGERTRWLLVTPRRISGRRIRRAVH</sequence>
<dbReference type="InterPro" id="IPR010982">
    <property type="entry name" value="Lambda_DNA-bd_dom_sf"/>
</dbReference>
<dbReference type="InterPro" id="IPR001387">
    <property type="entry name" value="Cro/C1-type_HTH"/>
</dbReference>
<organism evidence="2">
    <name type="scientific">Streptomyces tabacisoli</name>
    <dbReference type="NCBI Taxonomy" id="3156398"/>
    <lineage>
        <taxon>Bacteria</taxon>
        <taxon>Bacillati</taxon>
        <taxon>Actinomycetota</taxon>
        <taxon>Actinomycetes</taxon>
        <taxon>Kitasatosporales</taxon>
        <taxon>Streptomycetaceae</taxon>
        <taxon>Streptomyces</taxon>
    </lineage>
</organism>
<dbReference type="SMART" id="SM00530">
    <property type="entry name" value="HTH_XRE"/>
    <property type="match status" value="1"/>
</dbReference>
<feature type="domain" description="HTH cro/C1-type" evidence="1">
    <location>
        <begin position="22"/>
        <end position="76"/>
    </location>
</feature>
<dbReference type="Pfam" id="PF12900">
    <property type="entry name" value="Pyridox_ox_2"/>
    <property type="match status" value="1"/>
</dbReference>
<evidence type="ECO:0000259" key="1">
    <source>
        <dbReference type="PROSITE" id="PS50943"/>
    </source>
</evidence>
<dbReference type="InterPro" id="IPR012349">
    <property type="entry name" value="Split_barrel_FMN-bd"/>
</dbReference>
<dbReference type="AlphaFoldDB" id="A0AAU8J2A2"/>
<protein>
    <submittedName>
        <fullName evidence="2">Pyridoxamine 5'-phosphate oxidase family protein</fullName>
    </submittedName>
</protein>
<dbReference type="PROSITE" id="PS50943">
    <property type="entry name" value="HTH_CROC1"/>
    <property type="match status" value="1"/>
</dbReference>
<evidence type="ECO:0000313" key="2">
    <source>
        <dbReference type="EMBL" id="XCJ74925.1"/>
    </source>
</evidence>
<dbReference type="GO" id="GO:0003677">
    <property type="term" value="F:DNA binding"/>
    <property type="evidence" value="ECO:0007669"/>
    <property type="project" value="InterPro"/>
</dbReference>
<gene>
    <name evidence="2" type="ORF">ABII15_35355</name>
</gene>
<dbReference type="InterPro" id="IPR024747">
    <property type="entry name" value="Pyridox_Oxase-rel"/>
</dbReference>
<dbReference type="CDD" id="cd00093">
    <property type="entry name" value="HTH_XRE"/>
    <property type="match status" value="1"/>
</dbReference>
<dbReference type="SUPFAM" id="SSF47413">
    <property type="entry name" value="lambda repressor-like DNA-binding domains"/>
    <property type="match status" value="1"/>
</dbReference>
<dbReference type="EMBL" id="CP159534">
    <property type="protein sequence ID" value="XCJ74925.1"/>
    <property type="molecule type" value="Genomic_DNA"/>
</dbReference>
<dbReference type="Gene3D" id="2.30.110.10">
    <property type="entry name" value="Electron Transport, Fmn-binding Protein, Chain A"/>
    <property type="match status" value="1"/>
</dbReference>
<reference evidence="2" key="1">
    <citation type="submission" date="2024-06" db="EMBL/GenBank/DDBJ databases">
        <title>Streptomyces sp. strain HUAS MG91 genome sequences.</title>
        <authorList>
            <person name="Mo P."/>
        </authorList>
    </citation>
    <scope>NUCLEOTIDE SEQUENCE</scope>
    <source>
        <strain evidence="2">HUAS MG91</strain>
    </source>
</reference>
<name>A0AAU8J2A2_9ACTN</name>